<feature type="chain" id="PRO_5038139454" evidence="1">
    <location>
        <begin position="32"/>
        <end position="1410"/>
    </location>
</feature>
<dbReference type="SMART" id="SM00710">
    <property type="entry name" value="PbH1"/>
    <property type="match status" value="14"/>
</dbReference>
<dbReference type="Gene3D" id="2.160.20.10">
    <property type="entry name" value="Single-stranded right-handed beta-helix, Pectin lyase-like"/>
    <property type="match status" value="2"/>
</dbReference>
<dbReference type="RefSeq" id="WP_196288458.1">
    <property type="nucleotide sequence ID" value="NZ_JADQDP010000006.1"/>
</dbReference>
<accession>A0A931FKM5</accession>
<comment type="caution">
    <text evidence="3">The sequence shown here is derived from an EMBL/GenBank/DDBJ whole genome shotgun (WGS) entry which is preliminary data.</text>
</comment>
<dbReference type="Proteomes" id="UP000645610">
    <property type="component" value="Unassembled WGS sequence"/>
</dbReference>
<dbReference type="InterPro" id="IPR011635">
    <property type="entry name" value="CARDB"/>
</dbReference>
<evidence type="ECO:0000313" key="3">
    <source>
        <dbReference type="EMBL" id="MBF9144102.1"/>
    </source>
</evidence>
<keyword evidence="1" id="KW-0732">Signal</keyword>
<dbReference type="InterPro" id="IPR013783">
    <property type="entry name" value="Ig-like_fold"/>
</dbReference>
<protein>
    <submittedName>
        <fullName evidence="3">Right-handed parallel beta-helix repeat-containing protein</fullName>
    </submittedName>
</protein>
<sequence>MLTAFTRLLCQRGRAAGVLVALLLSGPAALAQLSGAYTINSAQPTGGTNYASFGAAASDLATRGVSGPVTFSVSGGPYVEQLRLPAIAGSSATNRITFDGNGRTIQFQATVAAEPAVITLNGADFVTLNNLTVVATGGATGTYGWGIQLVNNADDNVVSNCTVTCNTTASCAGIVSAATATSMTSTGTTASQKLTLSGNTVNGGTYGIVAMGNTSSAPTPGIVMTNNTVRDFYRFGIYIGALSGPQLIGNEVTRPTLANPAAYYGIYLASGVSGAAVEKNRLHTAFVAGAQTYNLSAYGIYVSTGTAATATAPNDFVNNLVYDIVTTGTTNGIFNVGANYNRYYHNSIDITTPIIPAFDNAYGYYQLQGTNVEFKNNVVNMNRGGAKTQYAIFLSVGTPGSIASDYNCLSGQGSTFVTGNIASTDYPTLAAWQAAAGGLYDPRSTAANPGFENLALGNLKPTSSPLDGRALPLARVPQDVTGAVRSTTAPDMGAYEFTAPALDVALLRIDSPASPVTLGSTPVTVTILNNGTSPLTSVQLQYVLNGGTPVVQTFALSPALPAAATQSLTFSTQPVLVAGPSTVTVTASLPNGLPDTNPNNNTQTTTAYPSLRGTYTINKQQPTGGTNFASFTDAAASLNGGGVSGTVRLNVLNGPYVEPFVLGVVAGVSATDTIVVDGGSSKQTLRFDGSATQRGVVSLLATDYVTLKNLTIDASNDTLYSNAVQLVGAAENNRIADCVIRSSPNAPSSAGISATNPLGSAVPVGNANNLRIERNSITGSQIALQLGGVSGSNRLLRLRVTDNEVRDFASYGINVTFSSGSRVIGNNVHRSALPITSAGMFYGMYCFNNINLAIESNRIHDPFMAGTATTTSAYGIYIIGNNGAAGQENDVVNNLIYNFNGNAAEYGLYNSGSSFCRYYHNTVSLDNTAYTGNANCYGFYQTTAATNVDFRNNLVSVTRGGTGSRYALYFDANTSTITSNYNDLYVGTGAGFYTGYFNTNQATLADWKAVNNAAYDQNSLQTMPLFTAPATGNLRPTGAALDGAGTPAILARVPRDFTGALRGSTPDIGAYEFSAVPNDVVLLSIDAPATTGVLGNNPVMATIYNNGTAVLNTVTLTYAVNNGATPASNAQTFSGLSLAPGAGRQLTFTTGITLTQTGTYTLTVTSSLPNGQPDGQPSNDARTITFDQMTLANDEPCGALPLTGQLSGSTVLATTSTGGGIGNALPTCSGAQLPRDAWYTLTPTGSSLTLYTSGAGAGLVRLFTASTCSSGFVQVFCQASAGAGQSLGTVTIPNLTAGQRYYLAVSGYASTGTGTFTLGLTPLGTRSPLEKLMQVYPNPVTGGELTLDLGSARLGAGTVSLLNALGQTVRMQPLMAGAQRLVTRGLAAGLYTLRVQSGPEVLTRKVAVEQ</sequence>
<dbReference type="InterPro" id="IPR011050">
    <property type="entry name" value="Pectin_lyase_fold/virulence"/>
</dbReference>
<feature type="signal peptide" evidence="1">
    <location>
        <begin position="1"/>
        <end position="31"/>
    </location>
</feature>
<proteinExistence type="predicted"/>
<dbReference type="NCBIfam" id="TIGR04183">
    <property type="entry name" value="Por_Secre_tail"/>
    <property type="match status" value="1"/>
</dbReference>
<gene>
    <name evidence="3" type="ORF">I2I01_20840</name>
</gene>
<evidence type="ECO:0000259" key="2">
    <source>
        <dbReference type="Pfam" id="PF07705"/>
    </source>
</evidence>
<reference evidence="3 4" key="1">
    <citation type="submission" date="2020-11" db="EMBL/GenBank/DDBJ databases">
        <authorList>
            <person name="Kim M.K."/>
        </authorList>
    </citation>
    <scope>NUCLEOTIDE SEQUENCE [LARGE SCALE GENOMIC DNA]</scope>
    <source>
        <strain evidence="3 4">BT439</strain>
    </source>
</reference>
<keyword evidence="4" id="KW-1185">Reference proteome</keyword>
<dbReference type="EMBL" id="JADQDP010000006">
    <property type="protein sequence ID" value="MBF9144102.1"/>
    <property type="molecule type" value="Genomic_DNA"/>
</dbReference>
<organism evidence="3 4">
    <name type="scientific">Hymenobacter properus</name>
    <dbReference type="NCBI Taxonomy" id="2791026"/>
    <lineage>
        <taxon>Bacteria</taxon>
        <taxon>Pseudomonadati</taxon>
        <taxon>Bacteroidota</taxon>
        <taxon>Cytophagia</taxon>
        <taxon>Cytophagales</taxon>
        <taxon>Hymenobacteraceae</taxon>
        <taxon>Hymenobacter</taxon>
    </lineage>
</organism>
<evidence type="ECO:0000313" key="4">
    <source>
        <dbReference type="Proteomes" id="UP000645610"/>
    </source>
</evidence>
<evidence type="ECO:0000256" key="1">
    <source>
        <dbReference type="SAM" id="SignalP"/>
    </source>
</evidence>
<dbReference type="Gene3D" id="2.60.40.10">
    <property type="entry name" value="Immunoglobulins"/>
    <property type="match status" value="2"/>
</dbReference>
<dbReference type="InterPro" id="IPR012334">
    <property type="entry name" value="Pectin_lyas_fold"/>
</dbReference>
<dbReference type="SUPFAM" id="SSF51126">
    <property type="entry name" value="Pectin lyase-like"/>
    <property type="match status" value="2"/>
</dbReference>
<name>A0A931FKM5_9BACT</name>
<dbReference type="Pfam" id="PF07705">
    <property type="entry name" value="CARDB"/>
    <property type="match status" value="1"/>
</dbReference>
<dbReference type="InterPro" id="IPR026444">
    <property type="entry name" value="Secre_tail"/>
</dbReference>
<dbReference type="InterPro" id="IPR006626">
    <property type="entry name" value="PbH1"/>
</dbReference>
<feature type="domain" description="CARDB" evidence="2">
    <location>
        <begin position="510"/>
        <end position="604"/>
    </location>
</feature>